<dbReference type="RefSeq" id="XP_015703591.1">
    <property type="nucleotide sequence ID" value="XM_015846787.1"/>
</dbReference>
<dbReference type="CDD" id="cd01115">
    <property type="entry name" value="SLC13_permease"/>
    <property type="match status" value="1"/>
</dbReference>
<evidence type="ECO:0000256" key="4">
    <source>
        <dbReference type="ARBA" id="ARBA00022989"/>
    </source>
</evidence>
<feature type="region of interest" description="Disordered" evidence="6">
    <location>
        <begin position="92"/>
        <end position="115"/>
    </location>
</feature>
<dbReference type="Pfam" id="PF03600">
    <property type="entry name" value="CitMHS"/>
    <property type="match status" value="1"/>
</dbReference>
<dbReference type="OrthoDB" id="10260443at2759"/>
<dbReference type="OMA" id="FYTERES"/>
<sequence length="974" mass="108397">MGIPGLSALFLSSQDYIQQRQNRRTSQNKAFILTDSVLSIRSSSNETKDHVFIFNRPSAHVALAHSLGPSSIELVEFNHPSSTQHTVVASAGLTSPPRNQHADGRGPAEKEETLGTDTAAPPIRWWEKVQGYFARFSGADLRRNPGRTSALSSLVLSGSFVHRWEAEEDAEGEGYFEEEGAPRDRNQNRKSNTKRRPRWETLPIDDDIMKFSHSIQFNAVPDWSSHYIAYSNLKKIDRIVSTIMDIRALIYSLEKQVNRVDEAGQNVESAPLLDSSLDTDTVFRRALDGELEKICTFYRQTETELYTEVENVIKDEQSFIEETKGSDMDSVEDTMVRTRKLSTGGWVRHESIFRSFGFGGGEGGGEGGGSGSGQRRDAHASTHSVSADGDDAPNNDDVSSDDDVDMDEPRSRDGRRRSSWKDYHKHYREPLHCTASDNSESRILPGGLDHDHDFLFDSNYSALYHTGITLKKRIISVYVSLCDLKSFIQLNRTGFSKALKKYDKTLDRSLRRSYMNTTVSTTYPFTNPIMETLNDNVAKIEKIYADLVTKGDLALSKRELRLHLREHVVWERNTVWREMIGIERKAQAANMGVRRMLLAGDQDPLTAQRQGDEQEPTTKEIVTPVGKCPVPAWLLSSTFFMLVAIVIVFGVMLALPIMKTPEQNNCLAMLVFVSLLWSTEVIPLFVTSLLVPFLVVILRIMRSEEEPYYRLNSKEATGVAFAAMWTPVIMLLLGGFTLAAALSKYDIARRMATFVLSKAGTKPRIVLLTNMFVGMILILWCVSHQLEATFGDMGVIAIIPLILFFGTGVLTKEDFNNFLWTIIILASGGLCLGRAVTSSGLLHTIAKAITERVADFSLYGVLITFTALILVVATFISHTVAALIMLPLVQQVGAGMDHPHPNLLIMGSALMCSFAMGLPTSGFPNMTAIMMEVPETGQRYLRVRHFITRGVPASVMSFGVLITLGYGLMIVAGL</sequence>
<dbReference type="KEGG" id="pbl:PAAG_11079"/>
<dbReference type="CDD" id="cd14478">
    <property type="entry name" value="SPX_PHO87_PHO90_like"/>
    <property type="match status" value="1"/>
</dbReference>
<protein>
    <recommendedName>
        <fullName evidence="8">SPX domain-containing protein</fullName>
    </recommendedName>
</protein>
<keyword evidence="10" id="KW-1185">Reference proteome</keyword>
<feature type="transmembrane region" description="Helical" evidence="7">
    <location>
        <begin position="667"/>
        <end position="700"/>
    </location>
</feature>
<dbReference type="GO" id="GO:0006817">
    <property type="term" value="P:phosphate ion transport"/>
    <property type="evidence" value="ECO:0007669"/>
    <property type="project" value="TreeGrafter"/>
</dbReference>
<evidence type="ECO:0000256" key="6">
    <source>
        <dbReference type="SAM" id="MobiDB-lite"/>
    </source>
</evidence>
<keyword evidence="3 7" id="KW-0812">Transmembrane</keyword>
<dbReference type="Proteomes" id="UP000002059">
    <property type="component" value="Partially assembled WGS sequence"/>
</dbReference>
<evidence type="ECO:0000256" key="3">
    <source>
        <dbReference type="ARBA" id="ARBA00022692"/>
    </source>
</evidence>
<evidence type="ECO:0000313" key="9">
    <source>
        <dbReference type="EMBL" id="KGQ02128.1"/>
    </source>
</evidence>
<dbReference type="HOGENOM" id="CLU_005170_8_0_1"/>
<feature type="compositionally biased region" description="Gly residues" evidence="6">
    <location>
        <begin position="357"/>
        <end position="372"/>
    </location>
</feature>
<dbReference type="PANTHER" id="PTHR10283:SF92">
    <property type="entry name" value="LOW-AFFINITY PHOSPHATE TRANSPORTER PHO91"/>
    <property type="match status" value="1"/>
</dbReference>
<dbReference type="STRING" id="502779.A0A0A2V3S5"/>
<feature type="domain" description="SPX" evidence="8">
    <location>
        <begin position="209"/>
        <end position="516"/>
    </location>
</feature>
<feature type="compositionally biased region" description="Acidic residues" evidence="6">
    <location>
        <begin position="388"/>
        <end position="406"/>
    </location>
</feature>
<dbReference type="AlphaFoldDB" id="A0A0A2V3S5"/>
<feature type="region of interest" description="Disordered" evidence="6">
    <location>
        <begin position="171"/>
        <end position="198"/>
    </location>
</feature>
<feature type="compositionally biased region" description="Basic and acidic residues" evidence="6">
    <location>
        <begin position="100"/>
        <end position="113"/>
    </location>
</feature>
<evidence type="ECO:0000256" key="1">
    <source>
        <dbReference type="ARBA" id="ARBA00004141"/>
    </source>
</evidence>
<keyword evidence="4 7" id="KW-1133">Transmembrane helix</keyword>
<dbReference type="Pfam" id="PF03105">
    <property type="entry name" value="SPX"/>
    <property type="match status" value="2"/>
</dbReference>
<dbReference type="GO" id="GO:0005315">
    <property type="term" value="F:phosphate transmembrane transporter activity"/>
    <property type="evidence" value="ECO:0007669"/>
    <property type="project" value="TreeGrafter"/>
</dbReference>
<dbReference type="VEuPathDB" id="FungiDB:PAAG_11079"/>
<feature type="transmembrane region" description="Helical" evidence="7">
    <location>
        <begin position="632"/>
        <end position="655"/>
    </location>
</feature>
<keyword evidence="2" id="KW-0813">Transport</keyword>
<proteinExistence type="predicted"/>
<dbReference type="InterPro" id="IPR004680">
    <property type="entry name" value="Cit_transptr-like_dom"/>
</dbReference>
<evidence type="ECO:0000256" key="7">
    <source>
        <dbReference type="SAM" id="Phobius"/>
    </source>
</evidence>
<keyword evidence="5 7" id="KW-0472">Membrane</keyword>
<feature type="transmembrane region" description="Helical" evidence="7">
    <location>
        <begin position="764"/>
        <end position="782"/>
    </location>
</feature>
<gene>
    <name evidence="9" type="ORF">PAAG_11079</name>
</gene>
<feature type="transmembrane region" description="Helical" evidence="7">
    <location>
        <begin position="856"/>
        <end position="889"/>
    </location>
</feature>
<reference evidence="9 10" key="1">
    <citation type="journal article" date="2011" name="PLoS Genet.">
        <title>Comparative genomic analysis of human fungal pathogens causing paracoccidioidomycosis.</title>
        <authorList>
            <person name="Desjardins C.A."/>
            <person name="Champion M.D."/>
            <person name="Holder J.W."/>
            <person name="Muszewska A."/>
            <person name="Goldberg J."/>
            <person name="Bailao A.M."/>
            <person name="Brigido M.M."/>
            <person name="Ferreira M.E."/>
            <person name="Garcia A.M."/>
            <person name="Grynberg M."/>
            <person name="Gujja S."/>
            <person name="Heiman D.I."/>
            <person name="Henn M.R."/>
            <person name="Kodira C.D."/>
            <person name="Leon-Narvaez H."/>
            <person name="Longo L.V."/>
            <person name="Ma L.J."/>
            <person name="Malavazi I."/>
            <person name="Matsuo A.L."/>
            <person name="Morais F.V."/>
            <person name="Pereira M."/>
            <person name="Rodriguez-Brito S."/>
            <person name="Sakthikumar S."/>
            <person name="Salem-Izacc S.M."/>
            <person name="Sykes S.M."/>
            <person name="Teixeira M.M."/>
            <person name="Vallejo M.C."/>
            <person name="Walter M.E."/>
            <person name="Yandava C."/>
            <person name="Young S."/>
            <person name="Zeng Q."/>
            <person name="Zucker J."/>
            <person name="Felipe M.S."/>
            <person name="Goldman G.H."/>
            <person name="Haas B.J."/>
            <person name="McEwen J.G."/>
            <person name="Nino-Vega G."/>
            <person name="Puccia R."/>
            <person name="San-Blas G."/>
            <person name="Soares C.M."/>
            <person name="Birren B.W."/>
            <person name="Cuomo C.A."/>
        </authorList>
    </citation>
    <scope>NUCLEOTIDE SEQUENCE [LARGE SCALE GENOMIC DNA]</scope>
    <source>
        <strain evidence="10">ATCC MYA-826 / Pb01</strain>
    </source>
</reference>
<feature type="transmembrane region" description="Helical" evidence="7">
    <location>
        <begin position="794"/>
        <end position="811"/>
    </location>
</feature>
<feature type="transmembrane region" description="Helical" evidence="7">
    <location>
        <begin position="818"/>
        <end position="836"/>
    </location>
</feature>
<feature type="transmembrane region" description="Helical" evidence="7">
    <location>
        <begin position="951"/>
        <end position="972"/>
    </location>
</feature>
<comment type="subcellular location">
    <subcellularLocation>
        <location evidence="1">Membrane</location>
        <topology evidence="1">Multi-pass membrane protein</topology>
    </subcellularLocation>
</comment>
<evidence type="ECO:0000256" key="5">
    <source>
        <dbReference type="ARBA" id="ARBA00023136"/>
    </source>
</evidence>
<dbReference type="GO" id="GO:0006797">
    <property type="term" value="P:polyphosphate metabolic process"/>
    <property type="evidence" value="ECO:0007669"/>
    <property type="project" value="TreeGrafter"/>
</dbReference>
<organism evidence="9 10">
    <name type="scientific">Paracoccidioides lutzii (strain ATCC MYA-826 / Pb01)</name>
    <name type="common">Paracoccidioides brasiliensis</name>
    <dbReference type="NCBI Taxonomy" id="502779"/>
    <lineage>
        <taxon>Eukaryota</taxon>
        <taxon>Fungi</taxon>
        <taxon>Dikarya</taxon>
        <taxon>Ascomycota</taxon>
        <taxon>Pezizomycotina</taxon>
        <taxon>Eurotiomycetes</taxon>
        <taxon>Eurotiomycetidae</taxon>
        <taxon>Onygenales</taxon>
        <taxon>Ajellomycetaceae</taxon>
        <taxon>Paracoccidioides</taxon>
    </lineage>
</organism>
<dbReference type="eggNOG" id="KOG1281">
    <property type="taxonomic scope" value="Eukaryota"/>
</dbReference>
<evidence type="ECO:0000256" key="2">
    <source>
        <dbReference type="ARBA" id="ARBA00022448"/>
    </source>
</evidence>
<evidence type="ECO:0000313" key="10">
    <source>
        <dbReference type="Proteomes" id="UP000002059"/>
    </source>
</evidence>
<name>A0A0A2V3S5_PARBA</name>
<accession>A0A0A2V3S5</accession>
<feature type="region of interest" description="Disordered" evidence="6">
    <location>
        <begin position="357"/>
        <end position="419"/>
    </location>
</feature>
<feature type="transmembrane region" description="Helical" evidence="7">
    <location>
        <begin position="720"/>
        <end position="743"/>
    </location>
</feature>
<dbReference type="PROSITE" id="PS51382">
    <property type="entry name" value="SPX"/>
    <property type="match status" value="1"/>
</dbReference>
<dbReference type="GO" id="GO:0005886">
    <property type="term" value="C:plasma membrane"/>
    <property type="evidence" value="ECO:0007669"/>
    <property type="project" value="TreeGrafter"/>
</dbReference>
<dbReference type="EMBL" id="KN293992">
    <property type="protein sequence ID" value="KGQ02128.1"/>
    <property type="molecule type" value="Genomic_DNA"/>
</dbReference>
<evidence type="ECO:0000259" key="8">
    <source>
        <dbReference type="PROSITE" id="PS51382"/>
    </source>
</evidence>
<dbReference type="PANTHER" id="PTHR10283">
    <property type="entry name" value="SOLUTE CARRIER FAMILY 13 MEMBER"/>
    <property type="match status" value="1"/>
</dbReference>
<dbReference type="InterPro" id="IPR004331">
    <property type="entry name" value="SPX_dom"/>
</dbReference>
<dbReference type="GeneID" id="9100805"/>